<keyword evidence="1" id="KW-0175">Coiled coil</keyword>
<name>A0AAW4Y2F5_9BURK</name>
<dbReference type="Proteomes" id="UP001199260">
    <property type="component" value="Unassembled WGS sequence"/>
</dbReference>
<proteinExistence type="predicted"/>
<evidence type="ECO:0000256" key="1">
    <source>
        <dbReference type="SAM" id="Coils"/>
    </source>
</evidence>
<dbReference type="AlphaFoldDB" id="A0AAW4Y2F5"/>
<evidence type="ECO:0000313" key="2">
    <source>
        <dbReference type="EMBL" id="MCD2168065.1"/>
    </source>
</evidence>
<dbReference type="RefSeq" id="WP_230781176.1">
    <property type="nucleotide sequence ID" value="NZ_JAJNCT010000046.1"/>
</dbReference>
<sequence length="418" mass="44312">KAKYRALVEKAIADKDEVMLAKLLQFADDFAAGADAASASLQQARDELTARMQELIEIREETLSTLGLSVDGLVDGFINEINEGRGAQAGEWLADSIASGFEQAIYRQAVTTILNSIIDGVITPVVTAAMAGSSVSGLVSGAAIETMVANAKAAAVALKTLLNDPAFKAMLDETIDFVRDLGNDIGSVIPPMSTYSPAIKDVAKGYDSATKAAEDAAAAAKKLADQWRKTIDSMLNEMERLRSELLGVTDDQGAAYYEALFAIKTAQARAGDQDAADELPEIIRNLENIAKANASSQADVLLKQAEWLASLTDTRNYLAGKYGVDIGNQQIAEAASAAAGRVIQTTGSAAFSGALQSSSDNPVLVSEVRALRVALENHDNNRKSEAAASVPAVQRMNKVLTRWDAEGMPQPREEEESA</sequence>
<gene>
    <name evidence="2" type="ORF">LPW39_23365</name>
</gene>
<dbReference type="EMBL" id="JAJNCT010000046">
    <property type="protein sequence ID" value="MCD2168065.1"/>
    <property type="molecule type" value="Genomic_DNA"/>
</dbReference>
<feature type="non-terminal residue" evidence="2">
    <location>
        <position position="1"/>
    </location>
</feature>
<comment type="caution">
    <text evidence="2">The sequence shown here is derived from an EMBL/GenBank/DDBJ whole genome shotgun (WGS) entry which is preliminary data.</text>
</comment>
<evidence type="ECO:0008006" key="4">
    <source>
        <dbReference type="Google" id="ProtNLM"/>
    </source>
</evidence>
<feature type="coiled-coil region" evidence="1">
    <location>
        <begin position="217"/>
        <end position="251"/>
    </location>
</feature>
<keyword evidence="3" id="KW-1185">Reference proteome</keyword>
<accession>A0AAW4Y2F5</accession>
<reference evidence="2 3" key="1">
    <citation type="submission" date="2021-11" db="EMBL/GenBank/DDBJ databases">
        <title>Genome sequence.</title>
        <authorList>
            <person name="Sun Q."/>
        </authorList>
    </citation>
    <scope>NUCLEOTIDE SEQUENCE [LARGE SCALE GENOMIC DNA]</scope>
    <source>
        <strain evidence="2 3">KCTC 12005</strain>
    </source>
</reference>
<organism evidence="2 3">
    <name type="scientific">Comamonas koreensis</name>
    <dbReference type="NCBI Taxonomy" id="160825"/>
    <lineage>
        <taxon>Bacteria</taxon>
        <taxon>Pseudomonadati</taxon>
        <taxon>Pseudomonadota</taxon>
        <taxon>Betaproteobacteria</taxon>
        <taxon>Burkholderiales</taxon>
        <taxon>Comamonadaceae</taxon>
        <taxon>Comamonas</taxon>
    </lineage>
</organism>
<evidence type="ECO:0000313" key="3">
    <source>
        <dbReference type="Proteomes" id="UP001199260"/>
    </source>
</evidence>
<protein>
    <recommendedName>
        <fullName evidence="4">Phage tail tape measure protein</fullName>
    </recommendedName>
</protein>